<dbReference type="KEGG" id="lcc:B488_04620"/>
<dbReference type="AlphaFoldDB" id="L0ESH0"/>
<comment type="caution">
    <text evidence="12">Lacks conserved residue(s) required for the propagation of feature annotation.</text>
</comment>
<evidence type="ECO:0000256" key="13">
    <source>
        <dbReference type="SAM" id="MobiDB-lite"/>
    </source>
</evidence>
<dbReference type="GO" id="GO:0065002">
    <property type="term" value="P:intracellular protein transmembrane transport"/>
    <property type="evidence" value="ECO:0007669"/>
    <property type="project" value="TreeGrafter"/>
</dbReference>
<dbReference type="eggNOG" id="COG1314">
    <property type="taxonomic scope" value="Bacteria"/>
</dbReference>
<comment type="function">
    <text evidence="11 12">Involved in protein export. Participates in an early event of protein translocation.</text>
</comment>
<keyword evidence="10 12" id="KW-0472">Membrane</keyword>
<accession>L0ESH0</accession>
<organism evidence="14 15">
    <name type="scientific">Liberibacter crescens (strain BT-1)</name>
    <dbReference type="NCBI Taxonomy" id="1215343"/>
    <lineage>
        <taxon>Bacteria</taxon>
        <taxon>Pseudomonadati</taxon>
        <taxon>Pseudomonadota</taxon>
        <taxon>Alphaproteobacteria</taxon>
        <taxon>Hyphomicrobiales</taxon>
        <taxon>Rhizobiaceae</taxon>
        <taxon>Liberibacter</taxon>
    </lineage>
</organism>
<dbReference type="PANTHER" id="PTHR34182:SF1">
    <property type="entry name" value="PROTEIN-EXPORT MEMBRANE PROTEIN SECG"/>
    <property type="match status" value="1"/>
</dbReference>
<evidence type="ECO:0000313" key="15">
    <source>
        <dbReference type="Proteomes" id="UP000010799"/>
    </source>
</evidence>
<evidence type="ECO:0000256" key="9">
    <source>
        <dbReference type="ARBA" id="ARBA00023010"/>
    </source>
</evidence>
<comment type="subcellular location">
    <subcellularLocation>
        <location evidence="1 12">Cell membrane</location>
        <topology evidence="1 12">Multi-pass membrane protein</topology>
    </subcellularLocation>
</comment>
<evidence type="ECO:0000256" key="3">
    <source>
        <dbReference type="ARBA" id="ARBA00017876"/>
    </source>
</evidence>
<keyword evidence="6 12" id="KW-0812">Transmembrane</keyword>
<evidence type="ECO:0000256" key="2">
    <source>
        <dbReference type="ARBA" id="ARBA00008445"/>
    </source>
</evidence>
<keyword evidence="9 12" id="KW-0811">Translocation</keyword>
<dbReference type="PANTHER" id="PTHR34182">
    <property type="entry name" value="PROTEIN-EXPORT MEMBRANE PROTEIN SECG"/>
    <property type="match status" value="1"/>
</dbReference>
<evidence type="ECO:0000313" key="14">
    <source>
        <dbReference type="EMBL" id="AGA64454.1"/>
    </source>
</evidence>
<evidence type="ECO:0000256" key="7">
    <source>
        <dbReference type="ARBA" id="ARBA00022927"/>
    </source>
</evidence>
<keyword evidence="4 12" id="KW-0813">Transport</keyword>
<evidence type="ECO:0000256" key="5">
    <source>
        <dbReference type="ARBA" id="ARBA00022475"/>
    </source>
</evidence>
<evidence type="ECO:0000256" key="11">
    <source>
        <dbReference type="ARBA" id="ARBA00025182"/>
    </source>
</evidence>
<dbReference type="NCBIfam" id="TIGR00810">
    <property type="entry name" value="secG"/>
    <property type="match status" value="1"/>
</dbReference>
<comment type="similarity">
    <text evidence="2 12">Belongs to the SecG family.</text>
</comment>
<proteinExistence type="inferred from homology"/>
<dbReference type="EMBL" id="CP003789">
    <property type="protein sequence ID" value="AGA64454.1"/>
    <property type="molecule type" value="Genomic_DNA"/>
</dbReference>
<dbReference type="HOGENOM" id="CLU_094156_5_2_5"/>
<feature type="compositionally biased region" description="Polar residues" evidence="13">
    <location>
        <begin position="115"/>
        <end position="126"/>
    </location>
</feature>
<protein>
    <recommendedName>
        <fullName evidence="3 12">Protein-export membrane protein SecG</fullName>
    </recommendedName>
</protein>
<dbReference type="GO" id="GO:0005886">
    <property type="term" value="C:plasma membrane"/>
    <property type="evidence" value="ECO:0007669"/>
    <property type="project" value="UniProtKB-SubCell"/>
</dbReference>
<reference evidence="14 15" key="1">
    <citation type="journal article" date="2012" name="Stand. Genomic Sci.">
        <title>Complete genome sequence of Liberibacter crescens BT-1.</title>
        <authorList>
            <person name="Leonard M.T."/>
            <person name="Fagen J.R."/>
            <person name="Davis-Richardson A.G."/>
            <person name="Davis M.J."/>
            <person name="Triplett E.W."/>
        </authorList>
    </citation>
    <scope>NUCLEOTIDE SEQUENCE [LARGE SCALE GENOMIC DNA]</scope>
    <source>
        <strain evidence="14 15">BT-1</strain>
    </source>
</reference>
<keyword evidence="15" id="KW-1185">Reference proteome</keyword>
<dbReference type="Proteomes" id="UP000010799">
    <property type="component" value="Chromosome"/>
</dbReference>
<dbReference type="RefSeq" id="WP_015272881.1">
    <property type="nucleotide sequence ID" value="NC_019907.1"/>
</dbReference>
<dbReference type="InterPro" id="IPR004692">
    <property type="entry name" value="SecG"/>
</dbReference>
<gene>
    <name evidence="14" type="ordered locus">B488_04620</name>
</gene>
<sequence>MQIFVIIVHFVVVIALVGVVLIQRSEGGILGMGDGSRFLSPRGAVDALTRITAILAGLFFITSIVLGILLRYDYDAKDIINRIPKNSEKNSGILDSLSPPNSSHSPGKEGKAVSPLQNSSDIPVNP</sequence>
<dbReference type="GO" id="GO:0043952">
    <property type="term" value="P:protein transport by the Sec complex"/>
    <property type="evidence" value="ECO:0007669"/>
    <property type="project" value="TreeGrafter"/>
</dbReference>
<dbReference type="PATRIC" id="fig|1215343.11.peg.471"/>
<evidence type="ECO:0000256" key="8">
    <source>
        <dbReference type="ARBA" id="ARBA00022989"/>
    </source>
</evidence>
<dbReference type="Pfam" id="PF03840">
    <property type="entry name" value="SecG"/>
    <property type="match status" value="1"/>
</dbReference>
<evidence type="ECO:0000256" key="10">
    <source>
        <dbReference type="ARBA" id="ARBA00023136"/>
    </source>
</evidence>
<dbReference type="PRINTS" id="PR01651">
    <property type="entry name" value="SECGEXPORT"/>
</dbReference>
<name>L0ESH0_LIBCB</name>
<feature type="region of interest" description="Disordered" evidence="13">
    <location>
        <begin position="86"/>
        <end position="126"/>
    </location>
</feature>
<dbReference type="GO" id="GO:0009306">
    <property type="term" value="P:protein secretion"/>
    <property type="evidence" value="ECO:0007669"/>
    <property type="project" value="UniProtKB-UniRule"/>
</dbReference>
<dbReference type="STRING" id="1215343.B488_04620"/>
<evidence type="ECO:0000256" key="4">
    <source>
        <dbReference type="ARBA" id="ARBA00022448"/>
    </source>
</evidence>
<evidence type="ECO:0000256" key="12">
    <source>
        <dbReference type="RuleBase" id="RU365087"/>
    </source>
</evidence>
<keyword evidence="8 12" id="KW-1133">Transmembrane helix</keyword>
<dbReference type="GO" id="GO:0015450">
    <property type="term" value="F:protein-transporting ATPase activity"/>
    <property type="evidence" value="ECO:0007669"/>
    <property type="project" value="UniProtKB-UniRule"/>
</dbReference>
<evidence type="ECO:0000256" key="1">
    <source>
        <dbReference type="ARBA" id="ARBA00004651"/>
    </source>
</evidence>
<evidence type="ECO:0000256" key="6">
    <source>
        <dbReference type="ARBA" id="ARBA00022692"/>
    </source>
</evidence>
<feature type="transmembrane region" description="Helical" evidence="12">
    <location>
        <begin position="51"/>
        <end position="72"/>
    </location>
</feature>
<keyword evidence="7 12" id="KW-0653">Protein transport</keyword>
<keyword evidence="5 12" id="KW-1003">Cell membrane</keyword>